<evidence type="ECO:0000256" key="1">
    <source>
        <dbReference type="SAM" id="MobiDB-lite"/>
    </source>
</evidence>
<feature type="compositionally biased region" description="Basic residues" evidence="1">
    <location>
        <begin position="38"/>
        <end position="59"/>
    </location>
</feature>
<feature type="region of interest" description="Disordered" evidence="1">
    <location>
        <begin position="33"/>
        <end position="99"/>
    </location>
</feature>
<proteinExistence type="predicted"/>
<keyword evidence="2" id="KW-0496">Mitochondrion</keyword>
<reference evidence="2" key="1">
    <citation type="journal article" date="2015" name="Genome Biol. Evol.">
        <title>Organellar Genomes of White Spruce (Picea glauca): Assembly and Annotation.</title>
        <authorList>
            <person name="Jackman S.D."/>
            <person name="Warren R.L."/>
            <person name="Gibb E.A."/>
            <person name="Vandervalk B.P."/>
            <person name="Mohamadi H."/>
            <person name="Chu J."/>
            <person name="Raymond A."/>
            <person name="Pleasance S."/>
            <person name="Coope R."/>
            <person name="Wildung M.R."/>
            <person name="Ritland C.E."/>
            <person name="Bousquet J."/>
            <person name="Jones S.J."/>
            <person name="Bohlmann J."/>
            <person name="Birol I."/>
        </authorList>
    </citation>
    <scope>NUCLEOTIDE SEQUENCE [LARGE SCALE GENOMIC DNA]</scope>
    <source>
        <tissue evidence="2">Flushing bud</tissue>
    </source>
</reference>
<evidence type="ECO:0000313" key="2">
    <source>
        <dbReference type="EMBL" id="KUM46997.1"/>
    </source>
</evidence>
<accession>A0A101LX78</accession>
<comment type="caution">
    <text evidence="2">The sequence shown here is derived from an EMBL/GenBank/DDBJ whole genome shotgun (WGS) entry which is preliminary data.</text>
</comment>
<dbReference type="AlphaFoldDB" id="A0A101LX78"/>
<gene>
    <name evidence="2" type="ORF">ABT39_MTgene6001</name>
</gene>
<geneLocation type="mitochondrion" evidence="2"/>
<dbReference type="EMBL" id="LKAM01000008">
    <property type="protein sequence ID" value="KUM46997.1"/>
    <property type="molecule type" value="Genomic_DNA"/>
</dbReference>
<protein>
    <submittedName>
        <fullName evidence="2">Uncharacterized protein</fullName>
    </submittedName>
</protein>
<sequence>MLSDQSHFALFRWAGRAVGCLSRSPLRQVIKLIGWKAPQKRKPPKGKERPGKKREPGKRKKEEPAPPERENREQPAPQRKSEPAAPLPLKPAREELFLQ</sequence>
<organism evidence="2">
    <name type="scientific">Picea glauca</name>
    <name type="common">White spruce</name>
    <name type="synonym">Pinus glauca</name>
    <dbReference type="NCBI Taxonomy" id="3330"/>
    <lineage>
        <taxon>Eukaryota</taxon>
        <taxon>Viridiplantae</taxon>
        <taxon>Streptophyta</taxon>
        <taxon>Embryophyta</taxon>
        <taxon>Tracheophyta</taxon>
        <taxon>Spermatophyta</taxon>
        <taxon>Pinopsida</taxon>
        <taxon>Pinidae</taxon>
        <taxon>Conifers I</taxon>
        <taxon>Pinales</taxon>
        <taxon>Pinaceae</taxon>
        <taxon>Picea</taxon>
    </lineage>
</organism>
<name>A0A101LX78_PICGL</name>
<feature type="compositionally biased region" description="Basic and acidic residues" evidence="1">
    <location>
        <begin position="60"/>
        <end position="73"/>
    </location>
</feature>